<evidence type="ECO:0000256" key="11">
    <source>
        <dbReference type="ARBA" id="ARBA00026011"/>
    </source>
</evidence>
<keyword evidence="6" id="KW-0479">Metal-binding</keyword>
<gene>
    <name evidence="14" type="primary">ftrB</name>
    <name evidence="14" type="ORF">KL86DPRO_11381</name>
</gene>
<evidence type="ECO:0000256" key="6">
    <source>
        <dbReference type="ARBA" id="ARBA00022723"/>
    </source>
</evidence>
<keyword evidence="5" id="KW-0004">4Fe-4S</keyword>
<evidence type="ECO:0000256" key="9">
    <source>
        <dbReference type="ARBA" id="ARBA00023014"/>
    </source>
</evidence>
<evidence type="ECO:0000256" key="5">
    <source>
        <dbReference type="ARBA" id="ARBA00022485"/>
    </source>
</evidence>
<dbReference type="EMBL" id="FLUQ01000001">
    <property type="protein sequence ID" value="SBV98386.1"/>
    <property type="molecule type" value="Genomic_DNA"/>
</dbReference>
<comment type="subunit">
    <text evidence="11">Heterodimer of subunit A (variable subunit) and subunit B (catalytic subunit). Heterodimeric FTR forms a complex with ferredoxin and thioredoxin.</text>
</comment>
<dbReference type="PANTHER" id="PTHR35113:SF1">
    <property type="entry name" value="FERREDOXIN-THIOREDOXIN REDUCTASE CATALYTIC CHAIN, CHLOROPLASTIC"/>
    <property type="match status" value="1"/>
</dbReference>
<dbReference type="InterPro" id="IPR004209">
    <property type="entry name" value="FTR_bsu"/>
</dbReference>
<comment type="cofactor">
    <cofactor evidence="1">
        <name>[4Fe-4S] cluster</name>
        <dbReference type="ChEBI" id="CHEBI:49883"/>
    </cofactor>
</comment>
<keyword evidence="10" id="KW-1015">Disulfide bond</keyword>
<evidence type="ECO:0000256" key="2">
    <source>
        <dbReference type="ARBA" id="ARBA00003945"/>
    </source>
</evidence>
<dbReference type="GO" id="GO:0046872">
    <property type="term" value="F:metal ion binding"/>
    <property type="evidence" value="ECO:0007669"/>
    <property type="project" value="UniProtKB-KW"/>
</dbReference>
<comment type="catalytic activity">
    <reaction evidence="13">
        <text>[thioredoxin]-disulfide + 2 reduced [2Fe-2S]-[ferredoxin] + 2 H(+) = [thioredoxin]-dithiol + 2 oxidized [2Fe-2S]-[ferredoxin]</text>
        <dbReference type="Rhea" id="RHEA:42336"/>
        <dbReference type="Rhea" id="RHEA-COMP:10000"/>
        <dbReference type="Rhea" id="RHEA-COMP:10001"/>
        <dbReference type="Rhea" id="RHEA-COMP:10698"/>
        <dbReference type="Rhea" id="RHEA-COMP:10700"/>
        <dbReference type="ChEBI" id="CHEBI:15378"/>
        <dbReference type="ChEBI" id="CHEBI:29950"/>
        <dbReference type="ChEBI" id="CHEBI:33737"/>
        <dbReference type="ChEBI" id="CHEBI:33738"/>
        <dbReference type="ChEBI" id="CHEBI:50058"/>
        <dbReference type="EC" id="1.8.7.2"/>
    </reaction>
</comment>
<keyword evidence="8" id="KW-0408">Iron</keyword>
<keyword evidence="7 14" id="KW-0560">Oxidoreductase</keyword>
<dbReference type="SUPFAM" id="SSF57662">
    <property type="entry name" value="Ferredoxin thioredoxin reductase (FTR), catalytic beta chain"/>
    <property type="match status" value="1"/>
</dbReference>
<dbReference type="AlphaFoldDB" id="A0A212JG09"/>
<evidence type="ECO:0000256" key="12">
    <source>
        <dbReference type="ARBA" id="ARBA00030295"/>
    </source>
</evidence>
<protein>
    <recommendedName>
        <fullName evidence="4">ferredoxin:thioredoxin reductase</fullName>
        <ecNumber evidence="4">1.8.7.2</ecNumber>
    </recommendedName>
    <alternativeName>
        <fullName evidence="12">Ferredoxin-thioredoxin reductase subunit B</fullName>
    </alternativeName>
</protein>
<organism evidence="14">
    <name type="scientific">uncultured delta proteobacterium</name>
    <dbReference type="NCBI Taxonomy" id="34034"/>
    <lineage>
        <taxon>Bacteria</taxon>
        <taxon>Deltaproteobacteria</taxon>
        <taxon>environmental samples</taxon>
    </lineage>
</organism>
<evidence type="ECO:0000256" key="13">
    <source>
        <dbReference type="ARBA" id="ARBA00048150"/>
    </source>
</evidence>
<evidence type="ECO:0000256" key="1">
    <source>
        <dbReference type="ARBA" id="ARBA00001966"/>
    </source>
</evidence>
<evidence type="ECO:0000256" key="10">
    <source>
        <dbReference type="ARBA" id="ARBA00023157"/>
    </source>
</evidence>
<dbReference type="InterPro" id="IPR036644">
    <property type="entry name" value="FTR_bsu_sf"/>
</dbReference>
<dbReference type="GO" id="GO:0016730">
    <property type="term" value="F:oxidoreductase activity, acting on iron-sulfur proteins as donors"/>
    <property type="evidence" value="ECO:0007669"/>
    <property type="project" value="InterPro"/>
</dbReference>
<dbReference type="GO" id="GO:0051539">
    <property type="term" value="F:4 iron, 4 sulfur cluster binding"/>
    <property type="evidence" value="ECO:0007669"/>
    <property type="project" value="UniProtKB-KW"/>
</dbReference>
<comment type="function">
    <text evidence="2">Catalytic subunit of the ferredoxin-thioredoxin reductase (FTR), which catalyzes the two-electron reduction of thioredoxins by the electrons provided by reduced ferredoxin.</text>
</comment>
<evidence type="ECO:0000256" key="7">
    <source>
        <dbReference type="ARBA" id="ARBA00023002"/>
    </source>
</evidence>
<dbReference type="Pfam" id="PF02943">
    <property type="entry name" value="FeThRed_B"/>
    <property type="match status" value="1"/>
</dbReference>
<dbReference type="Gene3D" id="3.90.460.10">
    <property type="entry name" value="Ferredoxin thioredoxin reductase catalytic beta subunit"/>
    <property type="match status" value="1"/>
</dbReference>
<evidence type="ECO:0000256" key="4">
    <source>
        <dbReference type="ARBA" id="ARBA00012358"/>
    </source>
</evidence>
<evidence type="ECO:0000256" key="3">
    <source>
        <dbReference type="ARBA" id="ARBA00007941"/>
    </source>
</evidence>
<dbReference type="EC" id="1.8.7.2" evidence="4"/>
<sequence length="115" mass="13247">MSKTPATAQELYDILGPLQAKKGYYFNHERDMTMPLLEQLLAIRKEYGYMACPCRLANGEYEKDKDIVCPCVYRADDVAEFGTCYCGLYVSAEWNDKKTAFRAIPDRRPPENITF</sequence>
<accession>A0A212JG09</accession>
<evidence type="ECO:0000313" key="14">
    <source>
        <dbReference type="EMBL" id="SBV98386.1"/>
    </source>
</evidence>
<evidence type="ECO:0000256" key="8">
    <source>
        <dbReference type="ARBA" id="ARBA00023004"/>
    </source>
</evidence>
<reference evidence="14" key="1">
    <citation type="submission" date="2016-04" db="EMBL/GenBank/DDBJ databases">
        <authorList>
            <person name="Evans L.H."/>
            <person name="Alamgir A."/>
            <person name="Owens N."/>
            <person name="Weber N.D."/>
            <person name="Virtaneva K."/>
            <person name="Barbian K."/>
            <person name="Babar A."/>
            <person name="Rosenke K."/>
        </authorList>
    </citation>
    <scope>NUCLEOTIDE SEQUENCE</scope>
    <source>
        <strain evidence="14">86</strain>
    </source>
</reference>
<dbReference type="PANTHER" id="PTHR35113">
    <property type="entry name" value="FERREDOXIN-THIOREDOXIN REDUCTASE CATALYTIC CHAIN, CHLOROPLASTIC"/>
    <property type="match status" value="1"/>
</dbReference>
<comment type="similarity">
    <text evidence="3">Belongs to the ferredoxin thioredoxin reductase beta subunit family.</text>
</comment>
<proteinExistence type="inferred from homology"/>
<keyword evidence="9" id="KW-0411">Iron-sulfur</keyword>
<name>A0A212JG09_9DELT</name>